<evidence type="ECO:0000313" key="3">
    <source>
        <dbReference type="EMBL" id="GFY39403.1"/>
    </source>
</evidence>
<comment type="caution">
    <text evidence="3">The sequence shown here is derived from an EMBL/GenBank/DDBJ whole genome shotgun (WGS) entry which is preliminary data.</text>
</comment>
<dbReference type="InterPro" id="IPR000618">
    <property type="entry name" value="Insect_cuticle"/>
</dbReference>
<proteinExistence type="predicted"/>
<feature type="compositionally biased region" description="Low complexity" evidence="2">
    <location>
        <begin position="184"/>
        <end position="195"/>
    </location>
</feature>
<evidence type="ECO:0000256" key="2">
    <source>
        <dbReference type="SAM" id="MobiDB-lite"/>
    </source>
</evidence>
<protein>
    <submittedName>
        <fullName evidence="3">Uncharacterized protein</fullName>
    </submittedName>
</protein>
<dbReference type="OrthoDB" id="6425109at2759"/>
<dbReference type="Proteomes" id="UP000886998">
    <property type="component" value="Unassembled WGS sequence"/>
</dbReference>
<dbReference type="PROSITE" id="PS51155">
    <property type="entry name" value="CHIT_BIND_RR_2"/>
    <property type="match status" value="1"/>
</dbReference>
<dbReference type="AlphaFoldDB" id="A0A8X6WQB0"/>
<sequence>MHINLSRRYSKRKFYCSVGSIAVFIRDTMRMRIKALFYLLLTISPAYLQEHAEHREFQYNSVVDPSTGRYNFAYDTGNDNDIAHSLHMQYQDANGIVRGRYGYTDPRGKLRMVEYEAGPNGFIARGDVGPDQFPHGEAPVIGSDNQQPVLSSYSDLVKNDFDLDPAPVQMAGWNPVEDPMNQPQTGTSYSSQTSGIESENPATESYSGNDSPGLEQPQYTTLNVTSENALNLYGPELGFYSDRYPRIAYSENNDVSGQTADGSSNLNNAEGILSNPIQENNNLNIYNIDVDPDQIREAAESPDLRSTDTTRAPIVRRSGDTRRVANYQTGRVYRYYPRQTHDHDAETRSRQTHDHDAEMRSRWTHDHYNERRYLPRQTHDHDAETKYRSRQTHDHDAEKYRAPDHNAARYATHDHAAERAANYYRRYYNYPRRIFYRDSHSMEPHEHYDNPVYQNYRDHQHSDVHLYGRYRNYDYPATARPRQLKYIPADKYHDKMYYWTY</sequence>
<keyword evidence="4" id="KW-1185">Reference proteome</keyword>
<name>A0A8X6WQB0_9ARAC</name>
<feature type="region of interest" description="Disordered" evidence="2">
    <location>
        <begin position="370"/>
        <end position="403"/>
    </location>
</feature>
<feature type="region of interest" description="Disordered" evidence="2">
    <location>
        <begin position="171"/>
        <end position="218"/>
    </location>
</feature>
<dbReference type="GO" id="GO:0042302">
    <property type="term" value="F:structural constituent of cuticle"/>
    <property type="evidence" value="ECO:0007669"/>
    <property type="project" value="UniProtKB-UniRule"/>
</dbReference>
<dbReference type="Pfam" id="PF00379">
    <property type="entry name" value="Chitin_bind_4"/>
    <property type="match status" value="1"/>
</dbReference>
<organism evidence="3 4">
    <name type="scientific">Trichonephila inaurata madagascariensis</name>
    <dbReference type="NCBI Taxonomy" id="2747483"/>
    <lineage>
        <taxon>Eukaryota</taxon>
        <taxon>Metazoa</taxon>
        <taxon>Ecdysozoa</taxon>
        <taxon>Arthropoda</taxon>
        <taxon>Chelicerata</taxon>
        <taxon>Arachnida</taxon>
        <taxon>Araneae</taxon>
        <taxon>Araneomorphae</taxon>
        <taxon>Entelegynae</taxon>
        <taxon>Araneoidea</taxon>
        <taxon>Nephilidae</taxon>
        <taxon>Trichonephila</taxon>
        <taxon>Trichonephila inaurata</taxon>
    </lineage>
</organism>
<accession>A0A8X6WQB0</accession>
<evidence type="ECO:0000256" key="1">
    <source>
        <dbReference type="PROSITE-ProRule" id="PRU00497"/>
    </source>
</evidence>
<reference evidence="3" key="1">
    <citation type="submission" date="2020-08" db="EMBL/GenBank/DDBJ databases">
        <title>Multicomponent nature underlies the extraordinary mechanical properties of spider dragline silk.</title>
        <authorList>
            <person name="Kono N."/>
            <person name="Nakamura H."/>
            <person name="Mori M."/>
            <person name="Yoshida Y."/>
            <person name="Ohtoshi R."/>
            <person name="Malay A.D."/>
            <person name="Moran D.A.P."/>
            <person name="Tomita M."/>
            <person name="Numata K."/>
            <person name="Arakawa K."/>
        </authorList>
    </citation>
    <scope>NUCLEOTIDE SEQUENCE</scope>
</reference>
<dbReference type="EMBL" id="BMAV01001370">
    <property type="protein sequence ID" value="GFY39403.1"/>
    <property type="molecule type" value="Genomic_DNA"/>
</dbReference>
<feature type="compositionally biased region" description="Polar residues" evidence="2">
    <location>
        <begin position="196"/>
        <end position="210"/>
    </location>
</feature>
<evidence type="ECO:0000313" key="4">
    <source>
        <dbReference type="Proteomes" id="UP000886998"/>
    </source>
</evidence>
<gene>
    <name evidence="3" type="primary">AVEN_86758_1</name>
    <name evidence="3" type="ORF">TNIN_47361</name>
</gene>
<keyword evidence="1" id="KW-0193">Cuticle</keyword>